<dbReference type="GeneID" id="65101496"/>
<gene>
    <name evidence="1" type="primary">ep23</name>
    <name evidence="1" type="ORF">HytaNPV_gp018</name>
</gene>
<dbReference type="EMBL" id="MH261376">
    <property type="protein sequence ID" value="AWW14378.1"/>
    <property type="molecule type" value="Genomic_DNA"/>
</dbReference>
<dbReference type="InterPro" id="IPR009235">
    <property type="entry name" value="AcMNPV_Orf146"/>
</dbReference>
<dbReference type="KEGG" id="vg:65101496"/>
<protein>
    <submittedName>
        <fullName evidence="1">Ep23</fullName>
    </submittedName>
</protein>
<evidence type="ECO:0000313" key="1">
    <source>
        <dbReference type="EMBL" id="AWW14378.1"/>
    </source>
</evidence>
<accession>A0A2Z4HHX0</accession>
<dbReference type="Pfam" id="PF05959">
    <property type="entry name" value="DUF884"/>
    <property type="match status" value="1"/>
</dbReference>
<dbReference type="RefSeq" id="YP_010086285.1">
    <property type="nucleotide sequence ID" value="NC_055453.1"/>
</dbReference>
<dbReference type="Proteomes" id="UP000501125">
    <property type="component" value="Chromosome"/>
</dbReference>
<keyword evidence="2" id="KW-1185">Reference proteome</keyword>
<proteinExistence type="predicted"/>
<evidence type="ECO:0000313" key="2">
    <source>
        <dbReference type="Proteomes" id="UP000501125"/>
    </source>
</evidence>
<organism evidence="1 2">
    <name type="scientific">Hyposidra talaca nucleopolyhedrovirus</name>
    <dbReference type="NCBI Taxonomy" id="1070315"/>
    <lineage>
        <taxon>Viruses</taxon>
        <taxon>Viruses incertae sedis</taxon>
        <taxon>Naldaviricetes</taxon>
        <taxon>Lefavirales</taxon>
        <taxon>Baculoviridae</taxon>
        <taxon>Alphabaculovirus</taxon>
        <taxon>Alphabaculovirus hytalacae</taxon>
    </lineage>
</organism>
<reference evidence="1 2" key="1">
    <citation type="journal article" date="2018" name="Sci. Rep.">
        <title>Comprehensive analysis of single molecule sequencing-derived complete genome and whole transcriptome of Hyposidra talaca nuclear polyhedrosis virus.</title>
        <authorList>
            <person name="Nguyen T.T."/>
            <person name="Suryamohan K."/>
            <person name="Kuriakose B."/>
            <person name="Janakiraman V."/>
            <person name="Reichelt M."/>
            <person name="Chaudhuri S."/>
            <person name="Guillory J."/>
            <person name="Divakaran N."/>
            <person name="Rabins P.E."/>
            <person name="Goel R."/>
            <person name="Deka B."/>
            <person name="Sarkar S."/>
            <person name="Ekka P."/>
            <person name="Tsai Y.C."/>
            <person name="Vargas D."/>
            <person name="Santhosh S."/>
            <person name="Mohan S."/>
            <person name="Chin C.S."/>
            <person name="Korlach J."/>
            <person name="Thomas G."/>
            <person name="Babu A."/>
            <person name="Seshagiri S."/>
        </authorList>
    </citation>
    <scope>NUCLEOTIDE SEQUENCE [LARGE SCALE GENOMIC DNA]</scope>
    <source>
        <strain evidence="1 2">HytaNPVIndia001</strain>
    </source>
</reference>
<name>A0A2Z4HHX0_9ABAC</name>
<sequence length="193" mass="22075">MNINLYHPRADSKLITFTIPHTINSVTLFIYEFEHTTTTAIKSKLVSGYDKNYRAINMNLSVLESSLKIDGYVISCVRLPYICTRLINSAQFKMPLLIAIVQVERETQVWHIFAVKKHREPPAFKKISGVTVNDHGHDTFYQKELIGIRGNVSSTFIAALTRHTNNVLDVDMNNLVHPHVKFCNNQVYINTTN</sequence>